<comment type="caution">
    <text evidence="3">The sequence shown here is derived from an EMBL/GenBank/DDBJ whole genome shotgun (WGS) entry which is preliminary data.</text>
</comment>
<feature type="compositionally biased region" description="Low complexity" evidence="1">
    <location>
        <begin position="67"/>
        <end position="86"/>
    </location>
</feature>
<evidence type="ECO:0000313" key="3">
    <source>
        <dbReference type="EMBL" id="KRM27612.1"/>
    </source>
</evidence>
<feature type="region of interest" description="Disordered" evidence="1">
    <location>
        <begin position="56"/>
        <end position="86"/>
    </location>
</feature>
<dbReference type="Pfam" id="PF01551">
    <property type="entry name" value="Peptidase_M23"/>
    <property type="match status" value="1"/>
</dbReference>
<reference evidence="3 4" key="1">
    <citation type="journal article" date="2015" name="Genome Announc.">
        <title>Expanding the biotechnology potential of lactobacilli through comparative genomics of 213 strains and associated genera.</title>
        <authorList>
            <person name="Sun Z."/>
            <person name="Harris H.M."/>
            <person name="McCann A."/>
            <person name="Guo C."/>
            <person name="Argimon S."/>
            <person name="Zhang W."/>
            <person name="Yang X."/>
            <person name="Jeffery I.B."/>
            <person name="Cooney J.C."/>
            <person name="Kagawa T.F."/>
            <person name="Liu W."/>
            <person name="Song Y."/>
            <person name="Salvetti E."/>
            <person name="Wrobel A."/>
            <person name="Rasinkangas P."/>
            <person name="Parkhill J."/>
            <person name="Rea M.C."/>
            <person name="O'Sullivan O."/>
            <person name="Ritari J."/>
            <person name="Douillard F.P."/>
            <person name="Paul Ross R."/>
            <person name="Yang R."/>
            <person name="Briner A.E."/>
            <person name="Felis G.E."/>
            <person name="de Vos W.M."/>
            <person name="Barrangou R."/>
            <person name="Klaenhammer T.R."/>
            <person name="Caufield P.W."/>
            <person name="Cui Y."/>
            <person name="Zhang H."/>
            <person name="O'Toole P.W."/>
        </authorList>
    </citation>
    <scope>NUCLEOTIDE SEQUENCE [LARGE SCALE GENOMIC DNA]</scope>
    <source>
        <strain evidence="3 4">DSM 6035</strain>
    </source>
</reference>
<evidence type="ECO:0000259" key="2">
    <source>
        <dbReference type="Pfam" id="PF01551"/>
    </source>
</evidence>
<dbReference type="InterPro" id="IPR016047">
    <property type="entry name" value="M23ase_b-sheet_dom"/>
</dbReference>
<feature type="domain" description="M23ase beta-sheet core" evidence="2">
    <location>
        <begin position="753"/>
        <end position="841"/>
    </location>
</feature>
<dbReference type="SUPFAM" id="SSF51261">
    <property type="entry name" value="Duplicated hybrid motif"/>
    <property type="match status" value="1"/>
</dbReference>
<keyword evidence="4" id="KW-1185">Reference proteome</keyword>
<evidence type="ECO:0000256" key="1">
    <source>
        <dbReference type="SAM" id="MobiDB-lite"/>
    </source>
</evidence>
<dbReference type="OrthoDB" id="2328245at2"/>
<dbReference type="Proteomes" id="UP000051412">
    <property type="component" value="Unassembled WGS sequence"/>
</dbReference>
<dbReference type="CDD" id="cd12797">
    <property type="entry name" value="M23_peptidase"/>
    <property type="match status" value="1"/>
</dbReference>
<sequence>MEENIIFNLKNFKSKILPTITVCGSALFLMHGKVSANQIDTTNQAQTDAQTTATVNNTSANGTSNDNNTALTNSDASATTSAADSQSSAATTATANAASATTTTANAAATAATADNSEQTNYNQNDKGNYAYLDSVKLSDNGQPQVSGWNATNSSEGKPYHYIIAYDNTTKSEIARTQVTNPVSRPDIQKAHNVYGAAQSGFNVNLKLSADALANADSISFISRYSASASGNSNYTDFWFAPITFDKENHAYLDSVTVNNNQLQVSGWNATNLAANKPYHTISVYDRTTKQVVASQTVKAVSRPDLAKVYPDVDNADQSGFNVSFDLSKLNLNHQLQIISSYSADANAQLTDAVNYYFTPITNGNYTNQGNLDGIDISNGQQLIVAGWHADDISKLESNHYLILFDNTANKQVTAVKSATTSRSDVAKAYPSINTAASSGFRTSFNLNELNLTPGHSYSLVSRYSTSANGNGGDGQYTDKWFSLPSFNKHEYSLDGVEMTSEGLHVTGWMASDFSLNRNNAYIIVLSNGKEIGRQKVELYNRTDVAKANASIFNSLNSGFNTTVKFDPAQATGNLQVLMRFSGSEDGNSDYDDQYSSTYATNAGSFDQITVSDNGIYVSGWHASDQSANKPYQYLIFVDAESGKELYRQQVLDINRSRPDVASVEPAIINSGKSGYQLYFNIPSSLDHHTVRVIHRITSDVNGNSDYVDVESQPVSIHADKWAWPFPAVGEGHFSGAQLFGVNPGGEFRQNGFHDGLDFGSYDHPGAHVQAIHSGKIVSVGYTAGLDWYVLEDTGDYLIVYQEAFASRGDINVTPGQQINVGDVIGTRDTSHVHIGITKNHNFNYDLANSFNNNGTWLNPLEIIRNGLNG</sequence>
<dbReference type="EMBL" id="AZGM01000055">
    <property type="protein sequence ID" value="KRM27612.1"/>
    <property type="molecule type" value="Genomic_DNA"/>
</dbReference>
<dbReference type="InterPro" id="IPR011055">
    <property type="entry name" value="Dup_hybrid_motif"/>
</dbReference>
<name>A0A0R1XLQ2_9LACO</name>
<accession>A0A0R1XLQ2</accession>
<evidence type="ECO:0000313" key="4">
    <source>
        <dbReference type="Proteomes" id="UP000051412"/>
    </source>
</evidence>
<dbReference type="AlphaFoldDB" id="A0A0R1XLQ2"/>
<dbReference type="STRING" id="1423782.FD32_GL001908"/>
<dbReference type="PATRIC" id="fig|1423782.4.peg.1985"/>
<protein>
    <submittedName>
        <fullName evidence="3">Peptidase, M23 family</fullName>
    </submittedName>
</protein>
<organism evidence="3 4">
    <name type="scientific">Limosilactobacillus panis DSM 6035</name>
    <dbReference type="NCBI Taxonomy" id="1423782"/>
    <lineage>
        <taxon>Bacteria</taxon>
        <taxon>Bacillati</taxon>
        <taxon>Bacillota</taxon>
        <taxon>Bacilli</taxon>
        <taxon>Lactobacillales</taxon>
        <taxon>Lactobacillaceae</taxon>
        <taxon>Limosilactobacillus</taxon>
    </lineage>
</organism>
<dbReference type="Gene3D" id="2.70.70.10">
    <property type="entry name" value="Glucose Permease (Domain IIA)"/>
    <property type="match status" value="1"/>
</dbReference>
<gene>
    <name evidence="3" type="ORF">FD32_GL001908</name>
</gene>
<proteinExistence type="predicted"/>